<feature type="transmembrane region" description="Helical" evidence="9">
    <location>
        <begin position="12"/>
        <end position="36"/>
    </location>
</feature>
<feature type="transmembrane region" description="Helical" evidence="9">
    <location>
        <begin position="241"/>
        <end position="259"/>
    </location>
</feature>
<feature type="transmembrane region" description="Helical" evidence="9">
    <location>
        <begin position="42"/>
        <end position="63"/>
    </location>
</feature>
<evidence type="ECO:0000256" key="8">
    <source>
        <dbReference type="ARBA" id="ARBA00023012"/>
    </source>
</evidence>
<dbReference type="GO" id="GO:0046983">
    <property type="term" value="F:protein dimerization activity"/>
    <property type="evidence" value="ECO:0007669"/>
    <property type="project" value="InterPro"/>
</dbReference>
<protein>
    <recommendedName>
        <fullName evidence="2">histidine kinase</fullName>
        <ecNumber evidence="2">2.7.13.3</ecNumber>
    </recommendedName>
</protein>
<feature type="domain" description="Signal transduction histidine kinase subgroup 3 dimerisation and phosphoacceptor" evidence="11">
    <location>
        <begin position="411"/>
        <end position="474"/>
    </location>
</feature>
<reference evidence="12 13" key="1">
    <citation type="submission" date="2019-03" db="EMBL/GenBank/DDBJ databases">
        <title>Genomics of glacier-inhabiting Cryobacterium strains.</title>
        <authorList>
            <person name="Liu Q."/>
            <person name="Xin Y.-H."/>
        </authorList>
    </citation>
    <scope>NUCLEOTIDE SEQUENCE [LARGE SCALE GENOMIC DNA]</scope>
    <source>
        <strain evidence="12 13">Sr39</strain>
    </source>
</reference>
<feature type="transmembrane region" description="Helical" evidence="9">
    <location>
        <begin position="160"/>
        <end position="182"/>
    </location>
</feature>
<dbReference type="InterPro" id="IPR011712">
    <property type="entry name" value="Sig_transdc_His_kin_sub3_dim/P"/>
</dbReference>
<evidence type="ECO:0000256" key="3">
    <source>
        <dbReference type="ARBA" id="ARBA00022553"/>
    </source>
</evidence>
<dbReference type="AlphaFoldDB" id="A0A4R9AFQ9"/>
<dbReference type="GO" id="GO:0000155">
    <property type="term" value="F:phosphorelay sensor kinase activity"/>
    <property type="evidence" value="ECO:0007669"/>
    <property type="project" value="InterPro"/>
</dbReference>
<dbReference type="GO" id="GO:0005524">
    <property type="term" value="F:ATP binding"/>
    <property type="evidence" value="ECO:0007669"/>
    <property type="project" value="UniProtKB-KW"/>
</dbReference>
<dbReference type="EC" id="2.7.13.3" evidence="2"/>
<evidence type="ECO:0000256" key="7">
    <source>
        <dbReference type="ARBA" id="ARBA00022840"/>
    </source>
</evidence>
<evidence type="ECO:0000256" key="4">
    <source>
        <dbReference type="ARBA" id="ARBA00022679"/>
    </source>
</evidence>
<feature type="transmembrane region" description="Helical" evidence="9">
    <location>
        <begin position="355"/>
        <end position="376"/>
    </location>
</feature>
<keyword evidence="3" id="KW-0597">Phosphoprotein</keyword>
<sequence>MHPASNNHRWLVEPLIGSVLVLIWAVGFSTHLVSFVPLRGEMIWSTTPYAFALVVGFAAAIALSRVATGTSLVLVGVLLAAQLLFWPARFSALSWSAYFMLLVFATLVGFYAARRMRMVAPFVLVLYAVVVSALLVLPRFSATSIDGLINGKHLSSVASIPDLLVCSGVAALITFGFWYLGFRLRLVSSALRSGWDDATSPIISIAQRVLLPLRPVLEPAIAVAFYVLWIIAEAGRSGGSPWPSFPFTLGLLAASIAVARTSPRVAVALPGVVLAIQLFGIPTRFSSTTWPVYFAVLVTCLIVSATADRRIRWLSLPITAVYVVVITTLMTVPALSDGYGWTSWVGARNSGDNVIESFAGVLVVGLLLAAAAWFIGFGLRASQLNRAADAKLGATVDELRSAEIDLIVASERDRIAQDVHDIMAHSLAVIIAQADGARFIGPQRPDAISESLERIAASARTSLAEVRMLIESLVEDPDGHSNPNLENLDELVQRMRGAGLTITVDRFGDPTVLTSGQQLAVYRIVQESLTNALKHAGAQSAARLTLDWRGPGLALTVASIGKPRQHPDSNVRGHGHGRGIYGMRERARLAGGWLTADVDDEAPGGFLVTAFVPTACVVEQTTEAPEATLLAAEAGSR</sequence>
<dbReference type="InterPro" id="IPR036890">
    <property type="entry name" value="HATPase_C_sf"/>
</dbReference>
<accession>A0A4R9AFQ9</accession>
<gene>
    <name evidence="12" type="ORF">E3T39_07695</name>
</gene>
<dbReference type="InterPro" id="IPR050482">
    <property type="entry name" value="Sensor_HK_TwoCompSys"/>
</dbReference>
<feature type="transmembrane region" description="Helical" evidence="9">
    <location>
        <begin position="314"/>
        <end position="335"/>
    </location>
</feature>
<feature type="domain" description="Histidine kinase/HSP90-like ATPase" evidence="10">
    <location>
        <begin position="517"/>
        <end position="613"/>
    </location>
</feature>
<evidence type="ECO:0000256" key="1">
    <source>
        <dbReference type="ARBA" id="ARBA00000085"/>
    </source>
</evidence>
<feature type="transmembrane region" description="Helical" evidence="9">
    <location>
        <begin position="216"/>
        <end position="235"/>
    </location>
</feature>
<dbReference type="Gene3D" id="1.20.5.1930">
    <property type="match status" value="1"/>
</dbReference>
<feature type="transmembrane region" description="Helical" evidence="9">
    <location>
        <begin position="290"/>
        <end position="307"/>
    </location>
</feature>
<dbReference type="Pfam" id="PF02518">
    <property type="entry name" value="HATPase_c"/>
    <property type="match status" value="1"/>
</dbReference>
<dbReference type="GO" id="GO:0016020">
    <property type="term" value="C:membrane"/>
    <property type="evidence" value="ECO:0007669"/>
    <property type="project" value="InterPro"/>
</dbReference>
<organism evidence="12 13">
    <name type="scientific">Cryobacterium suzukii</name>
    <dbReference type="NCBI Taxonomy" id="1259198"/>
    <lineage>
        <taxon>Bacteria</taxon>
        <taxon>Bacillati</taxon>
        <taxon>Actinomycetota</taxon>
        <taxon>Actinomycetes</taxon>
        <taxon>Micrococcales</taxon>
        <taxon>Microbacteriaceae</taxon>
        <taxon>Cryobacterium</taxon>
    </lineage>
</organism>
<comment type="catalytic activity">
    <reaction evidence="1">
        <text>ATP + protein L-histidine = ADP + protein N-phospho-L-histidine.</text>
        <dbReference type="EC" id="2.7.13.3"/>
    </reaction>
</comment>
<dbReference type="OrthoDB" id="227596at2"/>
<evidence type="ECO:0000256" key="9">
    <source>
        <dbReference type="SAM" id="Phobius"/>
    </source>
</evidence>
<dbReference type="Gene3D" id="3.30.565.10">
    <property type="entry name" value="Histidine kinase-like ATPase, C-terminal domain"/>
    <property type="match status" value="1"/>
</dbReference>
<keyword evidence="6" id="KW-0418">Kinase</keyword>
<feature type="transmembrane region" description="Helical" evidence="9">
    <location>
        <begin position="92"/>
        <end position="112"/>
    </location>
</feature>
<evidence type="ECO:0000256" key="2">
    <source>
        <dbReference type="ARBA" id="ARBA00012438"/>
    </source>
</evidence>
<keyword evidence="8" id="KW-0902">Two-component regulatory system</keyword>
<dbReference type="CDD" id="cd16917">
    <property type="entry name" value="HATPase_UhpB-NarQ-NarX-like"/>
    <property type="match status" value="1"/>
</dbReference>
<keyword evidence="5" id="KW-0547">Nucleotide-binding</keyword>
<dbReference type="SUPFAM" id="SSF55874">
    <property type="entry name" value="ATPase domain of HSP90 chaperone/DNA topoisomerase II/histidine kinase"/>
    <property type="match status" value="1"/>
</dbReference>
<dbReference type="Proteomes" id="UP000298170">
    <property type="component" value="Unassembled WGS sequence"/>
</dbReference>
<evidence type="ECO:0000259" key="10">
    <source>
        <dbReference type="Pfam" id="PF02518"/>
    </source>
</evidence>
<evidence type="ECO:0000313" key="12">
    <source>
        <dbReference type="EMBL" id="TFD60979.1"/>
    </source>
</evidence>
<dbReference type="Pfam" id="PF07730">
    <property type="entry name" value="HisKA_3"/>
    <property type="match status" value="1"/>
</dbReference>
<keyword evidence="7" id="KW-0067">ATP-binding</keyword>
<dbReference type="PANTHER" id="PTHR24421">
    <property type="entry name" value="NITRATE/NITRITE SENSOR PROTEIN NARX-RELATED"/>
    <property type="match status" value="1"/>
</dbReference>
<keyword evidence="4" id="KW-0808">Transferase</keyword>
<dbReference type="InterPro" id="IPR003594">
    <property type="entry name" value="HATPase_dom"/>
</dbReference>
<evidence type="ECO:0000256" key="5">
    <source>
        <dbReference type="ARBA" id="ARBA00022741"/>
    </source>
</evidence>
<comment type="caution">
    <text evidence="12">The sequence shown here is derived from an EMBL/GenBank/DDBJ whole genome shotgun (WGS) entry which is preliminary data.</text>
</comment>
<dbReference type="EMBL" id="SOHJ01000007">
    <property type="protein sequence ID" value="TFD60979.1"/>
    <property type="molecule type" value="Genomic_DNA"/>
</dbReference>
<dbReference type="RefSeq" id="WP_134514128.1">
    <property type="nucleotide sequence ID" value="NZ_SOHJ01000007.1"/>
</dbReference>
<feature type="transmembrane region" description="Helical" evidence="9">
    <location>
        <begin position="266"/>
        <end position="284"/>
    </location>
</feature>
<keyword evidence="9" id="KW-1133">Transmembrane helix</keyword>
<name>A0A4R9AFQ9_9MICO</name>
<evidence type="ECO:0000313" key="13">
    <source>
        <dbReference type="Proteomes" id="UP000298170"/>
    </source>
</evidence>
<feature type="transmembrane region" description="Helical" evidence="9">
    <location>
        <begin position="119"/>
        <end position="140"/>
    </location>
</feature>
<evidence type="ECO:0000259" key="11">
    <source>
        <dbReference type="Pfam" id="PF07730"/>
    </source>
</evidence>
<dbReference type="PANTHER" id="PTHR24421:SF10">
    <property type="entry name" value="NITRATE_NITRITE SENSOR PROTEIN NARQ"/>
    <property type="match status" value="1"/>
</dbReference>
<evidence type="ECO:0000256" key="6">
    <source>
        <dbReference type="ARBA" id="ARBA00022777"/>
    </source>
</evidence>
<keyword evidence="13" id="KW-1185">Reference proteome</keyword>
<keyword evidence="9" id="KW-0472">Membrane</keyword>
<proteinExistence type="predicted"/>
<keyword evidence="9" id="KW-0812">Transmembrane</keyword>